<dbReference type="PROSITE" id="PS51085">
    <property type="entry name" value="2FE2S_FER_2"/>
    <property type="match status" value="1"/>
</dbReference>
<evidence type="ECO:0000313" key="2">
    <source>
        <dbReference type="EMBL" id="MBB5362513.1"/>
    </source>
</evidence>
<keyword evidence="3" id="KW-1185">Reference proteome</keyword>
<dbReference type="InterPro" id="IPR036010">
    <property type="entry name" value="2Fe-2S_ferredoxin-like_sf"/>
</dbReference>
<protein>
    <recommendedName>
        <fullName evidence="1">2Fe-2S ferredoxin-type domain-containing protein</fullName>
    </recommendedName>
</protein>
<comment type="caution">
    <text evidence="2">The sequence shown here is derived from an EMBL/GenBank/DDBJ whole genome shotgun (WGS) entry which is preliminary data.</text>
</comment>
<dbReference type="RefSeq" id="WP_184129512.1">
    <property type="nucleotide sequence ID" value="NZ_JACHFL010000003.1"/>
</dbReference>
<dbReference type="AlphaFoldDB" id="A0A7W8JTI1"/>
<dbReference type="Pfam" id="PF13510">
    <property type="entry name" value="Fer2_4"/>
    <property type="match status" value="1"/>
</dbReference>
<evidence type="ECO:0000313" key="3">
    <source>
        <dbReference type="Proteomes" id="UP000552709"/>
    </source>
</evidence>
<dbReference type="EMBL" id="JACHFL010000003">
    <property type="protein sequence ID" value="MBB5362513.1"/>
    <property type="molecule type" value="Genomic_DNA"/>
</dbReference>
<reference evidence="2 3" key="1">
    <citation type="submission" date="2020-08" db="EMBL/GenBank/DDBJ databases">
        <title>Genomic Encyclopedia of Type Strains, Phase IV (KMG-IV): sequencing the most valuable type-strain genomes for metagenomic binning, comparative biology and taxonomic classification.</title>
        <authorList>
            <person name="Goeker M."/>
        </authorList>
    </citation>
    <scope>NUCLEOTIDE SEQUENCE [LARGE SCALE GENOMIC DNA]</scope>
    <source>
        <strain evidence="2 3">DSM 27939</strain>
    </source>
</reference>
<dbReference type="GO" id="GO:0051536">
    <property type="term" value="F:iron-sulfur cluster binding"/>
    <property type="evidence" value="ECO:0007669"/>
    <property type="project" value="InterPro"/>
</dbReference>
<sequence length="156" mass="16600">MRQTDHLPVPTDAGQRAELGPILPASGPTVRIQIDGAIFDSFVGEPLIDATNRARMELAQVCYHPQLGPIQTCATCTVELDGGIGRACGTPVRAGMIIRTQTAARWELAGLLRGRDAQLALGAIFAVLRGVGWALRESRDETQGGSRAERADRGSP</sequence>
<dbReference type="Proteomes" id="UP000552709">
    <property type="component" value="Unassembled WGS sequence"/>
</dbReference>
<dbReference type="SUPFAM" id="SSF54292">
    <property type="entry name" value="2Fe-2S ferredoxin-like"/>
    <property type="match status" value="1"/>
</dbReference>
<name>A0A7W8JTI1_9DEIO</name>
<evidence type="ECO:0000259" key="1">
    <source>
        <dbReference type="PROSITE" id="PS51085"/>
    </source>
</evidence>
<organism evidence="2 3">
    <name type="scientific">Deinococcus humi</name>
    <dbReference type="NCBI Taxonomy" id="662880"/>
    <lineage>
        <taxon>Bacteria</taxon>
        <taxon>Thermotogati</taxon>
        <taxon>Deinococcota</taxon>
        <taxon>Deinococci</taxon>
        <taxon>Deinococcales</taxon>
        <taxon>Deinococcaceae</taxon>
        <taxon>Deinococcus</taxon>
    </lineage>
</organism>
<dbReference type="Gene3D" id="3.10.20.740">
    <property type="match status" value="1"/>
</dbReference>
<accession>A0A7W8JTI1</accession>
<dbReference type="InterPro" id="IPR001041">
    <property type="entry name" value="2Fe-2S_ferredoxin-type"/>
</dbReference>
<gene>
    <name evidence="2" type="ORF">HNQ08_001608</name>
</gene>
<proteinExistence type="predicted"/>
<feature type="domain" description="2Fe-2S ferredoxin-type" evidence="1">
    <location>
        <begin position="28"/>
        <end position="104"/>
    </location>
</feature>